<evidence type="ECO:0000313" key="2">
    <source>
        <dbReference type="EMBL" id="BBF93278.1"/>
    </source>
</evidence>
<sequence>MVGIDEIDRIAHRRVVDIGLAVGIGAHPALPGLCPRPPEARADKTERSGQRRKRQRAGTEQQGTADGTCFGAGHWEPVIGRGVA</sequence>
<protein>
    <submittedName>
        <fullName evidence="2">Uncharacterized protein</fullName>
    </submittedName>
</protein>
<organism evidence="2 3">
    <name type="scientific">Blastochloris tepida</name>
    <dbReference type="NCBI Taxonomy" id="2233851"/>
    <lineage>
        <taxon>Bacteria</taxon>
        <taxon>Pseudomonadati</taxon>
        <taxon>Pseudomonadota</taxon>
        <taxon>Alphaproteobacteria</taxon>
        <taxon>Hyphomicrobiales</taxon>
        <taxon>Blastochloridaceae</taxon>
        <taxon>Blastochloris</taxon>
    </lineage>
</organism>
<evidence type="ECO:0000256" key="1">
    <source>
        <dbReference type="SAM" id="MobiDB-lite"/>
    </source>
</evidence>
<proteinExistence type="predicted"/>
<evidence type="ECO:0000313" key="3">
    <source>
        <dbReference type="Proteomes" id="UP000266934"/>
    </source>
</evidence>
<feature type="region of interest" description="Disordered" evidence="1">
    <location>
        <begin position="26"/>
        <end position="84"/>
    </location>
</feature>
<accession>A0A348G145</accession>
<keyword evidence="3" id="KW-1185">Reference proteome</keyword>
<reference evidence="2 3" key="1">
    <citation type="submission" date="2018-08" db="EMBL/GenBank/DDBJ databases">
        <title>Complete genome sequencing of Blastochloris tepida GI.</title>
        <authorList>
            <person name="Tsukatani Y."/>
            <person name="Mori H."/>
        </authorList>
    </citation>
    <scope>NUCLEOTIDE SEQUENCE [LARGE SCALE GENOMIC DNA]</scope>
    <source>
        <strain evidence="2 3">GI</strain>
    </source>
</reference>
<dbReference type="KEGG" id="blag:BLTE_19630"/>
<gene>
    <name evidence="2" type="ORF">BLTE_19630</name>
</gene>
<name>A0A348G145_9HYPH</name>
<dbReference type="Proteomes" id="UP000266934">
    <property type="component" value="Chromosome"/>
</dbReference>
<dbReference type="EMBL" id="AP018907">
    <property type="protein sequence ID" value="BBF93278.1"/>
    <property type="molecule type" value="Genomic_DNA"/>
</dbReference>
<dbReference type="AlphaFoldDB" id="A0A348G145"/>
<feature type="compositionally biased region" description="Basic and acidic residues" evidence="1">
    <location>
        <begin position="38"/>
        <end position="49"/>
    </location>
</feature>